<dbReference type="PANTHER" id="PTHR24271">
    <property type="entry name" value="KALLIKREIN-RELATED"/>
    <property type="match status" value="1"/>
</dbReference>
<dbReference type="GeneID" id="103131932"/>
<dbReference type="EMBL" id="AYCK01025599">
    <property type="status" value="NOT_ANNOTATED_CDS"/>
    <property type="molecule type" value="Genomic_DNA"/>
</dbReference>
<proteinExistence type="predicted"/>
<dbReference type="GO" id="GO:0030141">
    <property type="term" value="C:secretory granule"/>
    <property type="evidence" value="ECO:0007669"/>
    <property type="project" value="TreeGrafter"/>
</dbReference>
<evidence type="ECO:0000256" key="2">
    <source>
        <dbReference type="SAM" id="SignalP"/>
    </source>
</evidence>
<dbReference type="AlphaFoldDB" id="A0A087X4Y8"/>
<dbReference type="STRING" id="48698.ENSPFOP00000000841"/>
<dbReference type="KEGG" id="pfor:103131932"/>
<dbReference type="PROSITE" id="PS50240">
    <property type="entry name" value="TRYPSIN_DOM"/>
    <property type="match status" value="1"/>
</dbReference>
<dbReference type="InterPro" id="IPR018114">
    <property type="entry name" value="TRYPSIN_HIS"/>
</dbReference>
<dbReference type="RefSeq" id="XP_007543731.1">
    <property type="nucleotide sequence ID" value="XM_007543669.2"/>
</dbReference>
<protein>
    <submittedName>
        <fullName evidence="4">Thrombin-like enzyme elegaxobin-1</fullName>
    </submittedName>
</protein>
<dbReference type="GO" id="GO:0004252">
    <property type="term" value="F:serine-type endopeptidase activity"/>
    <property type="evidence" value="ECO:0007669"/>
    <property type="project" value="InterPro"/>
</dbReference>
<keyword evidence="2" id="KW-0732">Signal</keyword>
<dbReference type="Ensembl" id="ENSPFOT00000000843.1">
    <property type="protein sequence ID" value="ENSPFOP00000000841.1"/>
    <property type="gene ID" value="ENSPFOG00000000869.1"/>
</dbReference>
<dbReference type="eggNOG" id="KOG3627">
    <property type="taxonomic scope" value="Eukaryota"/>
</dbReference>
<dbReference type="PANTHER" id="PTHR24271:SF47">
    <property type="entry name" value="KALLIKREIN-1"/>
    <property type="match status" value="1"/>
</dbReference>
<dbReference type="SMART" id="SM00020">
    <property type="entry name" value="Tryp_SPc"/>
    <property type="match status" value="1"/>
</dbReference>
<feature type="signal peptide" evidence="2">
    <location>
        <begin position="1"/>
        <end position="18"/>
    </location>
</feature>
<evidence type="ECO:0000256" key="1">
    <source>
        <dbReference type="ARBA" id="ARBA00023157"/>
    </source>
</evidence>
<reference evidence="4" key="3">
    <citation type="submission" date="2025-09" db="UniProtKB">
        <authorList>
            <consortium name="Ensembl"/>
        </authorList>
    </citation>
    <scope>IDENTIFICATION</scope>
</reference>
<sequence>MALVKVLLLLGLGVSVNSDVSLQKRIIGGHDCDVKERLYHVRIMGSDGKTRTRCGGSLIHPEWILTAAHCWKWERGWSMTAELKVHPWNPQRNRWQDDQIILDNPVVYIDNNGRQHDIMLLKLRRPVKDIVPIPQPDCNNRPKKGSKVQLAGYATTDVGLNNKRVRNNNPSPHLQCVDMKVVDDNPQDFEHIFLVKETDKDICPGDSGGGVVFNNKIYGVISFGGNKQYACLSDAGIMDVCGYISWIKQTTGLP</sequence>
<reference evidence="5" key="1">
    <citation type="submission" date="2013-10" db="EMBL/GenBank/DDBJ databases">
        <authorList>
            <person name="Schartl M."/>
            <person name="Warren W."/>
        </authorList>
    </citation>
    <scope>NUCLEOTIDE SEQUENCE [LARGE SCALE GENOMIC DNA]</scope>
    <source>
        <strain evidence="5">female</strain>
    </source>
</reference>
<dbReference type="CDD" id="cd00190">
    <property type="entry name" value="Tryp_SPc"/>
    <property type="match status" value="1"/>
</dbReference>
<dbReference type="Gene3D" id="2.40.10.10">
    <property type="entry name" value="Trypsin-like serine proteases"/>
    <property type="match status" value="1"/>
</dbReference>
<accession>A0A087X4Y8</accession>
<feature type="domain" description="Peptidase S1" evidence="3">
    <location>
        <begin position="26"/>
        <end position="252"/>
    </location>
</feature>
<evidence type="ECO:0000259" key="3">
    <source>
        <dbReference type="PROSITE" id="PS50240"/>
    </source>
</evidence>
<organism evidence="4 5">
    <name type="scientific">Poecilia formosa</name>
    <name type="common">Amazon molly</name>
    <name type="synonym">Limia formosa</name>
    <dbReference type="NCBI Taxonomy" id="48698"/>
    <lineage>
        <taxon>Eukaryota</taxon>
        <taxon>Metazoa</taxon>
        <taxon>Chordata</taxon>
        <taxon>Craniata</taxon>
        <taxon>Vertebrata</taxon>
        <taxon>Euteleostomi</taxon>
        <taxon>Actinopterygii</taxon>
        <taxon>Neopterygii</taxon>
        <taxon>Teleostei</taxon>
        <taxon>Neoteleostei</taxon>
        <taxon>Acanthomorphata</taxon>
        <taxon>Ovalentaria</taxon>
        <taxon>Atherinomorphae</taxon>
        <taxon>Cyprinodontiformes</taxon>
        <taxon>Poeciliidae</taxon>
        <taxon>Poeciliinae</taxon>
        <taxon>Poecilia</taxon>
    </lineage>
</organism>
<dbReference type="Proteomes" id="UP000028760">
    <property type="component" value="Unassembled WGS sequence"/>
</dbReference>
<dbReference type="Pfam" id="PF00089">
    <property type="entry name" value="Trypsin"/>
    <property type="match status" value="1"/>
</dbReference>
<dbReference type="GO" id="GO:0006508">
    <property type="term" value="P:proteolysis"/>
    <property type="evidence" value="ECO:0007669"/>
    <property type="project" value="InterPro"/>
</dbReference>
<evidence type="ECO:0000313" key="5">
    <source>
        <dbReference type="Proteomes" id="UP000028760"/>
    </source>
</evidence>
<dbReference type="InterPro" id="IPR043504">
    <property type="entry name" value="Peptidase_S1_PA_chymotrypsin"/>
</dbReference>
<dbReference type="SUPFAM" id="SSF50494">
    <property type="entry name" value="Trypsin-like serine proteases"/>
    <property type="match status" value="1"/>
</dbReference>
<evidence type="ECO:0000313" key="4">
    <source>
        <dbReference type="Ensembl" id="ENSPFOP00000000841.1"/>
    </source>
</evidence>
<dbReference type="GeneTree" id="ENSGT00390000009571"/>
<dbReference type="InterPro" id="IPR009003">
    <property type="entry name" value="Peptidase_S1_PA"/>
</dbReference>
<keyword evidence="1" id="KW-1015">Disulfide bond</keyword>
<feature type="chain" id="PRO_5001832305" evidence="2">
    <location>
        <begin position="19"/>
        <end position="254"/>
    </location>
</feature>
<keyword evidence="5" id="KW-1185">Reference proteome</keyword>
<dbReference type="InterPro" id="IPR001254">
    <property type="entry name" value="Trypsin_dom"/>
</dbReference>
<dbReference type="OMA" id="CRTIIAH"/>
<dbReference type="PRINTS" id="PR00722">
    <property type="entry name" value="CHYMOTRYPSIN"/>
</dbReference>
<name>A0A087X4Y8_POEFO</name>
<dbReference type="InterPro" id="IPR001314">
    <property type="entry name" value="Peptidase_S1A"/>
</dbReference>
<reference evidence="4" key="2">
    <citation type="submission" date="2025-08" db="UniProtKB">
        <authorList>
            <consortium name="Ensembl"/>
        </authorList>
    </citation>
    <scope>IDENTIFICATION</scope>
</reference>
<dbReference type="PROSITE" id="PS00134">
    <property type="entry name" value="TRYPSIN_HIS"/>
    <property type="match status" value="1"/>
</dbReference>